<protein>
    <recommendedName>
        <fullName evidence="3">Phosphodiesterase</fullName>
    </recommendedName>
</protein>
<dbReference type="SUPFAM" id="SSF53649">
    <property type="entry name" value="Alkaline phosphatase-like"/>
    <property type="match status" value="1"/>
</dbReference>
<dbReference type="RefSeq" id="WP_070980290.1">
    <property type="nucleotide sequence ID" value="NZ_CP017707.1"/>
</dbReference>
<dbReference type="EMBL" id="CP017707">
    <property type="protein sequence ID" value="AOZ50996.1"/>
    <property type="molecule type" value="Genomic_DNA"/>
</dbReference>
<dbReference type="InterPro" id="IPR017850">
    <property type="entry name" value="Alkaline_phosphatase_core_sf"/>
</dbReference>
<evidence type="ECO:0000313" key="2">
    <source>
        <dbReference type="Proteomes" id="UP000178776"/>
    </source>
</evidence>
<dbReference type="GeneID" id="68842325"/>
<dbReference type="PANTHER" id="PTHR10151">
    <property type="entry name" value="ECTONUCLEOTIDE PYROPHOSPHATASE/PHOSPHODIESTERASE"/>
    <property type="match status" value="1"/>
</dbReference>
<dbReference type="PANTHER" id="PTHR10151:SF120">
    <property type="entry name" value="BIS(5'-ADENOSYL)-TRIPHOSPHATASE"/>
    <property type="match status" value="1"/>
</dbReference>
<dbReference type="Gene3D" id="3.40.720.10">
    <property type="entry name" value="Alkaline Phosphatase, subunit A"/>
    <property type="match status" value="1"/>
</dbReference>
<proteinExistence type="predicted"/>
<dbReference type="STRING" id="1108595.BKX93_14040"/>
<dbReference type="KEGG" id="cvc:BKX93_14040"/>
<dbReference type="GO" id="GO:0016787">
    <property type="term" value="F:hydrolase activity"/>
    <property type="evidence" value="ECO:0007669"/>
    <property type="project" value="UniProtKB-ARBA"/>
</dbReference>
<dbReference type="Pfam" id="PF01663">
    <property type="entry name" value="Phosphodiest"/>
    <property type="match status" value="1"/>
</dbReference>
<dbReference type="AlphaFoldDB" id="A0A1D9LIA5"/>
<gene>
    <name evidence="1" type="ORF">BKX93_14040</name>
</gene>
<dbReference type="Proteomes" id="UP000178776">
    <property type="component" value="Chromosome"/>
</dbReference>
<sequence length="394" mass="42094">MADLASLCPGAAWPDYQGGGLLNLMQTLSLELGGPDLGHAPLASGALAGIGGHRHVCLILIDGLGDAQLRRLGPNSRLRALQRATISSVFPPTTAAAVATALTGRSPAEHGLIGWHQLHGEEIIAPLPLYARHPADAGGQESRRAATLYRARPLFDRLARRAFLYLPDFIAYSPCSRHHAGGAERVAYRGGMADGFARLARRLADPQPAFHYLYLPQLDTLMHEQGPDSDAARVLLAEIDAAFAALLGEAERCGAAIVAIADHGFVAAPDAQWLDVDADLELYGLLARPLSGETRLAYCHLKPGCAARFIELARERLGHACWVVESRELRTSGVFGPGSAHPDLARRCGDVALIAKPGWNLRDTLPGEETLRLAGVHAGVHPDEQAIPLIVYRA</sequence>
<evidence type="ECO:0008006" key="3">
    <source>
        <dbReference type="Google" id="ProtNLM"/>
    </source>
</evidence>
<accession>A0A1D9LIA5</accession>
<name>A0A1D9LIA5_9NEIS</name>
<evidence type="ECO:0000313" key="1">
    <source>
        <dbReference type="EMBL" id="AOZ50996.1"/>
    </source>
</evidence>
<organism evidence="1 2">
    <name type="scientific">Chromobacterium vaccinii</name>
    <dbReference type="NCBI Taxonomy" id="1108595"/>
    <lineage>
        <taxon>Bacteria</taxon>
        <taxon>Pseudomonadati</taxon>
        <taxon>Pseudomonadota</taxon>
        <taxon>Betaproteobacteria</taxon>
        <taxon>Neisseriales</taxon>
        <taxon>Chromobacteriaceae</taxon>
        <taxon>Chromobacterium</taxon>
    </lineage>
</organism>
<reference evidence="1 2" key="1">
    <citation type="submission" date="2016-10" db="EMBL/GenBank/DDBJ databases">
        <title>Chromobacterium muskegensis sp. nov., an insecticidal bacterium isolated from Sphagnum bogs.</title>
        <authorList>
            <person name="Sparks M.E."/>
            <person name="Blackburn M.B."/>
            <person name="Gundersen-Rindal D.E."/>
            <person name="Mitchell A."/>
            <person name="Farrar R."/>
            <person name="Kuhar D."/>
        </authorList>
    </citation>
    <scope>NUCLEOTIDE SEQUENCE [LARGE SCALE GENOMIC DNA]</scope>
    <source>
        <strain evidence="1 2">21-1</strain>
    </source>
</reference>
<dbReference type="InterPro" id="IPR002591">
    <property type="entry name" value="Phosphodiest/P_Trfase"/>
</dbReference>